<proteinExistence type="predicted"/>
<dbReference type="Proteomes" id="UP001476798">
    <property type="component" value="Unassembled WGS sequence"/>
</dbReference>
<reference evidence="1 2" key="1">
    <citation type="submission" date="2021-06" db="EMBL/GenBank/DDBJ databases">
        <authorList>
            <person name="Palmer J.M."/>
        </authorList>
    </citation>
    <scope>NUCLEOTIDE SEQUENCE [LARGE SCALE GENOMIC DNA]</scope>
    <source>
        <strain evidence="1 2">GA_2019</strain>
        <tissue evidence="1">Muscle</tissue>
    </source>
</reference>
<keyword evidence="2" id="KW-1185">Reference proteome</keyword>
<organism evidence="1 2">
    <name type="scientific">Goodea atripinnis</name>
    <dbReference type="NCBI Taxonomy" id="208336"/>
    <lineage>
        <taxon>Eukaryota</taxon>
        <taxon>Metazoa</taxon>
        <taxon>Chordata</taxon>
        <taxon>Craniata</taxon>
        <taxon>Vertebrata</taxon>
        <taxon>Euteleostomi</taxon>
        <taxon>Actinopterygii</taxon>
        <taxon>Neopterygii</taxon>
        <taxon>Teleostei</taxon>
        <taxon>Neoteleostei</taxon>
        <taxon>Acanthomorphata</taxon>
        <taxon>Ovalentaria</taxon>
        <taxon>Atherinomorphae</taxon>
        <taxon>Cyprinodontiformes</taxon>
        <taxon>Goodeidae</taxon>
        <taxon>Goodea</taxon>
    </lineage>
</organism>
<accession>A0ABV0MIQ6</accession>
<gene>
    <name evidence="1" type="ORF">GOODEAATRI_016736</name>
</gene>
<dbReference type="EMBL" id="JAHRIO010001312">
    <property type="protein sequence ID" value="MEQ2158876.1"/>
    <property type="molecule type" value="Genomic_DNA"/>
</dbReference>
<feature type="non-terminal residue" evidence="1">
    <location>
        <position position="1"/>
    </location>
</feature>
<evidence type="ECO:0000313" key="2">
    <source>
        <dbReference type="Proteomes" id="UP001476798"/>
    </source>
</evidence>
<evidence type="ECO:0000313" key="1">
    <source>
        <dbReference type="EMBL" id="MEQ2158876.1"/>
    </source>
</evidence>
<name>A0ABV0MIQ6_9TELE</name>
<comment type="caution">
    <text evidence="1">The sequence shown here is derived from an EMBL/GenBank/DDBJ whole genome shotgun (WGS) entry which is preliminary data.</text>
</comment>
<sequence>GKELQGFLLSSVSMVTRPPCSLPFTKKSRFLQPRTWSDGAAAPVFGPKRSFSTSPYRTIRLPIVTVGLPLISGGTASLAVYPRPAPSL</sequence>
<protein>
    <submittedName>
        <fullName evidence="1">Uncharacterized protein</fullName>
    </submittedName>
</protein>